<protein>
    <submittedName>
        <fullName evidence="1">Nucelotide kinase</fullName>
    </submittedName>
</protein>
<dbReference type="InterPro" id="IPR021739">
    <property type="entry name" value="SaV-like"/>
</dbReference>
<reference evidence="1" key="1">
    <citation type="journal article" date="2021" name="Proc. Natl. Acad. Sci. U.S.A.">
        <title>A Catalog of Tens of Thousands of Viruses from Human Metagenomes Reveals Hidden Associations with Chronic Diseases.</title>
        <authorList>
            <person name="Tisza M.J."/>
            <person name="Buck C.B."/>
        </authorList>
    </citation>
    <scope>NUCLEOTIDE SEQUENCE</scope>
    <source>
        <strain evidence="1">Ct2773</strain>
    </source>
</reference>
<proteinExistence type="predicted"/>
<name>A0A8S5QRE1_9CAUD</name>
<accession>A0A8S5QRE1</accession>
<dbReference type="EMBL" id="BK015717">
    <property type="protein sequence ID" value="DAE21758.1"/>
    <property type="molecule type" value="Genomic_DNA"/>
</dbReference>
<dbReference type="GO" id="GO:0016301">
    <property type="term" value="F:kinase activity"/>
    <property type="evidence" value="ECO:0007669"/>
    <property type="project" value="UniProtKB-KW"/>
</dbReference>
<organism evidence="1">
    <name type="scientific">Siphoviridae sp. ct2773</name>
    <dbReference type="NCBI Taxonomy" id="2826275"/>
    <lineage>
        <taxon>Viruses</taxon>
        <taxon>Duplodnaviria</taxon>
        <taxon>Heunggongvirae</taxon>
        <taxon>Uroviricota</taxon>
        <taxon>Caudoviricetes</taxon>
    </lineage>
</organism>
<evidence type="ECO:0000313" key="1">
    <source>
        <dbReference type="EMBL" id="DAE21758.1"/>
    </source>
</evidence>
<sequence>MRERNPKMVTKQKGKDLVVSYRLDEDVAKLFDCYVYSKCVSKKKALETIITGYLDGRGLDEVDQEILERLRGIHAADMLERDAPREKGNEMEKVDGRERYELRGIQAGEIIADVMERVESAEGFGMSQAWDVGNALKYILRAGKKDALDMELGKAENYLHHALTGEWLGK</sequence>
<keyword evidence="1" id="KW-0418">Kinase</keyword>
<keyword evidence="1" id="KW-0808">Transferase</keyword>
<dbReference type="Pfam" id="PF11753">
    <property type="entry name" value="DUF3310"/>
    <property type="match status" value="1"/>
</dbReference>